<accession>A0ACC2WU62</accession>
<dbReference type="EMBL" id="JASBWU010000017">
    <property type="protein sequence ID" value="KAJ9114978.1"/>
    <property type="molecule type" value="Genomic_DNA"/>
</dbReference>
<organism evidence="1 2">
    <name type="scientific">Naganishia vaughanmartiniae</name>
    <dbReference type="NCBI Taxonomy" id="1424756"/>
    <lineage>
        <taxon>Eukaryota</taxon>
        <taxon>Fungi</taxon>
        <taxon>Dikarya</taxon>
        <taxon>Basidiomycota</taxon>
        <taxon>Agaricomycotina</taxon>
        <taxon>Tremellomycetes</taxon>
        <taxon>Filobasidiales</taxon>
        <taxon>Filobasidiaceae</taxon>
        <taxon>Naganishia</taxon>
    </lineage>
</organism>
<sequence length="278" mass="29031">MFMFDPQPDPPASDFISRLAAGHDVPWEEAFRHDPIGAGVRVGLPGGLVYVSTGSGVFELIVKSIRAFVNGEAAGVVSACLGFIGSYWDWISRTSVFVAIYRYFIHPLYIDTLALALLSVPAHTSGLLKPLLMRFTLGLSLIGSASFVTLLITHSVMPFFHVANNLRLGRGAGPFGLPVRTHRGRVLANGGGGGGGGGGIAAAGLGSAVLVLFVVMGAVRAIHQLYALTNYYSFILLSKAENAMLEVNPRGEVIPDQPGGLGAGIITTDGSRAVVAAG</sequence>
<gene>
    <name evidence="1" type="ORF">QFC22_005306</name>
</gene>
<dbReference type="Proteomes" id="UP001243375">
    <property type="component" value="Unassembled WGS sequence"/>
</dbReference>
<proteinExistence type="predicted"/>
<evidence type="ECO:0000313" key="2">
    <source>
        <dbReference type="Proteomes" id="UP001243375"/>
    </source>
</evidence>
<name>A0ACC2WU62_9TREE</name>
<comment type="caution">
    <text evidence="1">The sequence shown here is derived from an EMBL/GenBank/DDBJ whole genome shotgun (WGS) entry which is preliminary data.</text>
</comment>
<reference evidence="1" key="1">
    <citation type="submission" date="2023-04" db="EMBL/GenBank/DDBJ databases">
        <title>Draft Genome sequencing of Naganishia species isolated from polar environments using Oxford Nanopore Technology.</title>
        <authorList>
            <person name="Leo P."/>
            <person name="Venkateswaran K."/>
        </authorList>
    </citation>
    <scope>NUCLEOTIDE SEQUENCE</scope>
    <source>
        <strain evidence="1">MNA-CCFEE 5425</strain>
    </source>
</reference>
<evidence type="ECO:0000313" key="1">
    <source>
        <dbReference type="EMBL" id="KAJ9114978.1"/>
    </source>
</evidence>
<protein>
    <submittedName>
        <fullName evidence="1">Uncharacterized protein</fullName>
    </submittedName>
</protein>
<keyword evidence="2" id="KW-1185">Reference proteome</keyword>